<comment type="pathway">
    <text evidence="4">Protein modification; protein glycosylation.</text>
</comment>
<keyword evidence="9" id="KW-0677">Repeat</keyword>
<dbReference type="Pfam" id="PF13181">
    <property type="entry name" value="TPR_8"/>
    <property type="match status" value="2"/>
</dbReference>
<evidence type="ECO:0000256" key="17">
    <source>
        <dbReference type="SAM" id="MobiDB-lite"/>
    </source>
</evidence>
<dbReference type="FunFam" id="1.25.40.10:FF:000239">
    <property type="entry name" value="Transmembrane and TPR repeat-containing protein 3"/>
    <property type="match status" value="1"/>
</dbReference>
<evidence type="ECO:0000256" key="6">
    <source>
        <dbReference type="ARBA" id="ARBA00012839"/>
    </source>
</evidence>
<dbReference type="EMBL" id="QCYY01001047">
    <property type="protein sequence ID" value="ROT80939.1"/>
    <property type="molecule type" value="Genomic_DNA"/>
</dbReference>
<evidence type="ECO:0000256" key="14">
    <source>
        <dbReference type="ARBA" id="ARBA00045085"/>
    </source>
</evidence>
<evidence type="ECO:0000256" key="16">
    <source>
        <dbReference type="PROSITE-ProRule" id="PRU00339"/>
    </source>
</evidence>
<dbReference type="Pfam" id="PF08409">
    <property type="entry name" value="TMTC_DUF1736"/>
    <property type="match status" value="1"/>
</dbReference>
<feature type="repeat" description="TPR" evidence="16">
    <location>
        <begin position="488"/>
        <end position="521"/>
    </location>
</feature>
<feature type="compositionally biased region" description="Gly residues" evidence="17">
    <location>
        <begin position="664"/>
        <end position="673"/>
    </location>
</feature>
<keyword evidence="13 18" id="KW-0472">Membrane</keyword>
<dbReference type="Proteomes" id="UP000283509">
    <property type="component" value="Unassembled WGS sequence"/>
</dbReference>
<dbReference type="GO" id="GO:0016020">
    <property type="term" value="C:membrane"/>
    <property type="evidence" value="ECO:0007669"/>
    <property type="project" value="UniProtKB-SubCell"/>
</dbReference>
<evidence type="ECO:0000256" key="10">
    <source>
        <dbReference type="ARBA" id="ARBA00022803"/>
    </source>
</evidence>
<feature type="region of interest" description="Disordered" evidence="17">
    <location>
        <begin position="655"/>
        <end position="687"/>
    </location>
</feature>
<dbReference type="GO" id="GO:0004169">
    <property type="term" value="F:dolichyl-phosphate-mannose-protein mannosyltransferase activity"/>
    <property type="evidence" value="ECO:0007669"/>
    <property type="project" value="UniProtKB-EC"/>
</dbReference>
<dbReference type="STRING" id="6689.A0A3R7N9K8"/>
<comment type="catalytic activity">
    <reaction evidence="15">
        <text>a di-trans,poly-cis-dolichyl beta-D-mannosyl phosphate + L-seryl-[protein] = 3-O-(alpha-D-mannosyl)-L-seryl-[protein] + a di-trans,poly-cis-dolichyl phosphate + H(+)</text>
        <dbReference type="Rhea" id="RHEA:17377"/>
        <dbReference type="Rhea" id="RHEA-COMP:9863"/>
        <dbReference type="Rhea" id="RHEA-COMP:13546"/>
        <dbReference type="Rhea" id="RHEA-COMP:19498"/>
        <dbReference type="Rhea" id="RHEA-COMP:19501"/>
        <dbReference type="ChEBI" id="CHEBI:15378"/>
        <dbReference type="ChEBI" id="CHEBI:29999"/>
        <dbReference type="ChEBI" id="CHEBI:57683"/>
        <dbReference type="ChEBI" id="CHEBI:58211"/>
        <dbReference type="ChEBI" id="CHEBI:137321"/>
        <dbReference type="EC" id="2.4.1.109"/>
    </reaction>
</comment>
<feature type="repeat" description="TPR" evidence="16">
    <location>
        <begin position="371"/>
        <end position="404"/>
    </location>
</feature>
<comment type="function">
    <text evidence="1">Transfers mannosyl residues to the hydroxyl group of serine or threonine residues.</text>
</comment>
<gene>
    <name evidence="20" type="ORF">C7M84_000308</name>
</gene>
<dbReference type="InterPro" id="IPR013618">
    <property type="entry name" value="TMTC_DUF1736"/>
</dbReference>
<feature type="region of interest" description="Disordered" evidence="17">
    <location>
        <begin position="203"/>
        <end position="257"/>
    </location>
</feature>
<comment type="similarity">
    <text evidence="5">Belongs to the TMTC family.</text>
</comment>
<dbReference type="FunFam" id="1.25.40.10:FF:000528">
    <property type="entry name" value="Transmembrane and TPR repeat-containing protein 3"/>
    <property type="match status" value="1"/>
</dbReference>
<feature type="repeat" description="TPR" evidence="16">
    <location>
        <begin position="152"/>
        <end position="185"/>
    </location>
</feature>
<dbReference type="OrthoDB" id="19588at2759"/>
<feature type="transmembrane region" description="Helical" evidence="18">
    <location>
        <begin position="53"/>
        <end position="73"/>
    </location>
</feature>
<dbReference type="PROSITE" id="PS50293">
    <property type="entry name" value="TPR_REGION"/>
    <property type="match status" value="1"/>
</dbReference>
<evidence type="ECO:0000256" key="15">
    <source>
        <dbReference type="ARBA" id="ARBA00045102"/>
    </source>
</evidence>
<dbReference type="InterPro" id="IPR011717">
    <property type="entry name" value="TPR-4"/>
</dbReference>
<dbReference type="UniPathway" id="UPA00378"/>
<name>A0A3R7N9K8_PENVA</name>
<comment type="caution">
    <text evidence="20">The sequence shown here is derived from an EMBL/GenBank/DDBJ whole genome shotgun (WGS) entry which is preliminary data.</text>
</comment>
<evidence type="ECO:0000256" key="13">
    <source>
        <dbReference type="ARBA" id="ARBA00023136"/>
    </source>
</evidence>
<proteinExistence type="inferred from homology"/>
<dbReference type="Pfam" id="PF13374">
    <property type="entry name" value="TPR_10"/>
    <property type="match status" value="1"/>
</dbReference>
<feature type="domain" description="DUF1736" evidence="19">
    <location>
        <begin position="1"/>
        <end position="36"/>
    </location>
</feature>
<feature type="region of interest" description="Disordered" evidence="17">
    <location>
        <begin position="272"/>
        <end position="318"/>
    </location>
</feature>
<accession>A0A3R7N9K8</accession>
<feature type="repeat" description="TPR" evidence="16">
    <location>
        <begin position="405"/>
        <end position="438"/>
    </location>
</feature>
<dbReference type="GO" id="GO:0005783">
    <property type="term" value="C:endoplasmic reticulum"/>
    <property type="evidence" value="ECO:0007669"/>
    <property type="project" value="UniProtKB-SubCell"/>
</dbReference>
<evidence type="ECO:0000256" key="2">
    <source>
        <dbReference type="ARBA" id="ARBA00004141"/>
    </source>
</evidence>
<organism evidence="20 21">
    <name type="scientific">Penaeus vannamei</name>
    <name type="common">Whiteleg shrimp</name>
    <name type="synonym">Litopenaeus vannamei</name>
    <dbReference type="NCBI Taxonomy" id="6689"/>
    <lineage>
        <taxon>Eukaryota</taxon>
        <taxon>Metazoa</taxon>
        <taxon>Ecdysozoa</taxon>
        <taxon>Arthropoda</taxon>
        <taxon>Crustacea</taxon>
        <taxon>Multicrustacea</taxon>
        <taxon>Malacostraca</taxon>
        <taxon>Eumalacostraca</taxon>
        <taxon>Eucarida</taxon>
        <taxon>Decapoda</taxon>
        <taxon>Dendrobranchiata</taxon>
        <taxon>Penaeoidea</taxon>
        <taxon>Penaeidae</taxon>
        <taxon>Penaeus</taxon>
    </lineage>
</organism>
<keyword evidence="7" id="KW-0808">Transferase</keyword>
<evidence type="ECO:0000259" key="19">
    <source>
        <dbReference type="Pfam" id="PF08409"/>
    </source>
</evidence>
<dbReference type="SUPFAM" id="SSF48439">
    <property type="entry name" value="Protein prenylyltransferase"/>
    <property type="match status" value="1"/>
</dbReference>
<reference evidence="20 21" key="1">
    <citation type="submission" date="2018-04" db="EMBL/GenBank/DDBJ databases">
        <authorList>
            <person name="Zhang X."/>
            <person name="Yuan J."/>
            <person name="Li F."/>
            <person name="Xiang J."/>
        </authorList>
    </citation>
    <scope>NUCLEOTIDE SEQUENCE [LARGE SCALE GENOMIC DNA]</scope>
    <source>
        <tissue evidence="20">Muscle</tissue>
    </source>
</reference>
<keyword evidence="8 18" id="KW-0812">Transmembrane</keyword>
<sequence length="687" mass="76781">MPSSLCCDWTMATIPLVESFTDLRNLGTLAVYVVLIKLTYHALFVAPRQHAQVIVMGLAFVVLPFLPATNLFFPVGFVVAERVLYMPSMGFCMMVAHGFSILLERIQPRKYVWLALLGLLAVHAAKTHVRNADWRDEYTIFTAGLKVNQRNAKLFNNVGHALESQGRFAEALKYFQAAVTVQEDDIGAHINVGRTYNNLKLYSRRSRRTSSRSPPSPSPLSGASGRERTRLKGQRRSSFLGLRGSRKLASEGWPQESPSDLLDIAWRMRGRQAARGRSSERVDARKRGRKGHAGGAAAGAAQQVLPPRGGGEKAKSLLPKAKPGESYQARIAPNHLNVFLNLANLIARNQTRLEEADALYRQAISMRADYTQAYINRGDILIKMNRTKEAQEVYERALFYDSTNPDIYYNLGVVLLEQGRPQQALAYLDKALEMDPDHQQALLNSAVLIQRISVHEAVFLMNRVRQRGAAPPRLPAPPRLVQRDPLNERIFFNLGMIAMDDGDYRNAENWFRKAIELKEDFRSALFNLALLLTDDMRPLEAAPFLNQLVKHHPDHVKGLILLGDIYINNIKDLDAAEKCYERILAVEPSNVQGLHNLCVVYVERGELAAAETCLSRAHAMAPHEDYILRHLKIHAKGSTVIRRYKRCLVVRGEADGRQSSRHGPTGGGQGEGAAQGARRGVSCPRLP</sequence>
<evidence type="ECO:0000256" key="1">
    <source>
        <dbReference type="ARBA" id="ARBA00003582"/>
    </source>
</evidence>
<dbReference type="PANTHER" id="PTHR44395:SF1">
    <property type="entry name" value="PROTEIN O-MANNOSYL-TRANSFERASE TMTC3"/>
    <property type="match status" value="1"/>
</dbReference>
<dbReference type="Gene3D" id="1.25.40.10">
    <property type="entry name" value="Tetratricopeptide repeat domain"/>
    <property type="match status" value="4"/>
</dbReference>
<comment type="subcellular location">
    <subcellularLocation>
        <location evidence="3">Endoplasmic reticulum</location>
    </subcellularLocation>
    <subcellularLocation>
        <location evidence="2">Membrane</location>
        <topology evidence="2">Multi-pass membrane protein</topology>
    </subcellularLocation>
</comment>
<evidence type="ECO:0000256" key="18">
    <source>
        <dbReference type="SAM" id="Phobius"/>
    </source>
</evidence>
<evidence type="ECO:0000256" key="7">
    <source>
        <dbReference type="ARBA" id="ARBA00022679"/>
    </source>
</evidence>
<evidence type="ECO:0000313" key="21">
    <source>
        <dbReference type="Proteomes" id="UP000283509"/>
    </source>
</evidence>
<dbReference type="AlphaFoldDB" id="A0A3R7N9K8"/>
<evidence type="ECO:0000256" key="11">
    <source>
        <dbReference type="ARBA" id="ARBA00022824"/>
    </source>
</evidence>
<dbReference type="SMART" id="SM00028">
    <property type="entry name" value="TPR"/>
    <property type="match status" value="8"/>
</dbReference>
<evidence type="ECO:0000256" key="12">
    <source>
        <dbReference type="ARBA" id="ARBA00022989"/>
    </source>
</evidence>
<keyword evidence="10 16" id="KW-0802">TPR repeat</keyword>
<dbReference type="EC" id="2.4.1.109" evidence="6"/>
<evidence type="ECO:0000256" key="5">
    <source>
        <dbReference type="ARBA" id="ARBA00007882"/>
    </source>
</evidence>
<evidence type="ECO:0000256" key="4">
    <source>
        <dbReference type="ARBA" id="ARBA00004922"/>
    </source>
</evidence>
<keyword evidence="11" id="KW-0256">Endoplasmic reticulum</keyword>
<keyword evidence="21" id="KW-1185">Reference proteome</keyword>
<dbReference type="SUPFAM" id="SSF48452">
    <property type="entry name" value="TPR-like"/>
    <property type="match status" value="2"/>
</dbReference>
<dbReference type="PROSITE" id="PS50005">
    <property type="entry name" value="TPR"/>
    <property type="match status" value="4"/>
</dbReference>
<dbReference type="Pfam" id="PF13432">
    <property type="entry name" value="TPR_16"/>
    <property type="match status" value="1"/>
</dbReference>
<evidence type="ECO:0000256" key="3">
    <source>
        <dbReference type="ARBA" id="ARBA00004240"/>
    </source>
</evidence>
<comment type="catalytic activity">
    <reaction evidence="14">
        <text>a di-trans,poly-cis-dolichyl beta-D-mannosyl phosphate + L-threonyl-[protein] = 3-O-(alpha-D-mannosyl)-L-threonyl-[protein] + a di-trans,poly-cis-dolichyl phosphate + H(+)</text>
        <dbReference type="Rhea" id="RHEA:53396"/>
        <dbReference type="Rhea" id="RHEA-COMP:11060"/>
        <dbReference type="Rhea" id="RHEA-COMP:13547"/>
        <dbReference type="Rhea" id="RHEA-COMP:19498"/>
        <dbReference type="Rhea" id="RHEA-COMP:19501"/>
        <dbReference type="ChEBI" id="CHEBI:15378"/>
        <dbReference type="ChEBI" id="CHEBI:30013"/>
        <dbReference type="ChEBI" id="CHEBI:57683"/>
        <dbReference type="ChEBI" id="CHEBI:58211"/>
        <dbReference type="ChEBI" id="CHEBI:137323"/>
        <dbReference type="EC" id="2.4.1.109"/>
    </reaction>
</comment>
<keyword evidence="12 18" id="KW-1133">Transmembrane helix</keyword>
<dbReference type="InterPro" id="IPR011990">
    <property type="entry name" value="TPR-like_helical_dom_sf"/>
</dbReference>
<reference evidence="20 21" key="2">
    <citation type="submission" date="2019-01" db="EMBL/GenBank/DDBJ databases">
        <title>The decoding of complex shrimp genome reveals the adaptation for benthos swimmer, frequently molting mechanism and breeding impact on genome.</title>
        <authorList>
            <person name="Sun Y."/>
            <person name="Gao Y."/>
            <person name="Yu Y."/>
        </authorList>
    </citation>
    <scope>NUCLEOTIDE SEQUENCE [LARGE SCALE GENOMIC DNA]</scope>
    <source>
        <tissue evidence="20">Muscle</tissue>
    </source>
</reference>
<protein>
    <recommendedName>
        <fullName evidence="6">dolichyl-phosphate-mannose--protein mannosyltransferase</fullName>
        <ecNumber evidence="6">2.4.1.109</ecNumber>
    </recommendedName>
</protein>
<evidence type="ECO:0000313" key="20">
    <source>
        <dbReference type="EMBL" id="ROT80939.1"/>
    </source>
</evidence>
<dbReference type="InterPro" id="IPR019734">
    <property type="entry name" value="TPR_rpt"/>
</dbReference>
<evidence type="ECO:0000256" key="8">
    <source>
        <dbReference type="ARBA" id="ARBA00022692"/>
    </source>
</evidence>
<feature type="transmembrane region" description="Helical" evidence="18">
    <location>
        <begin position="26"/>
        <end position="46"/>
    </location>
</feature>
<evidence type="ECO:0000256" key="9">
    <source>
        <dbReference type="ARBA" id="ARBA00022737"/>
    </source>
</evidence>
<dbReference type="PANTHER" id="PTHR44395">
    <property type="match status" value="1"/>
</dbReference>
<dbReference type="Pfam" id="PF07721">
    <property type="entry name" value="TPR_4"/>
    <property type="match status" value="1"/>
</dbReference>